<evidence type="ECO:0000256" key="1">
    <source>
        <dbReference type="ARBA" id="ARBA00004123"/>
    </source>
</evidence>
<dbReference type="GO" id="GO:0008023">
    <property type="term" value="C:transcription elongation factor complex"/>
    <property type="evidence" value="ECO:0007669"/>
    <property type="project" value="TreeGrafter"/>
</dbReference>
<gene>
    <name evidence="10" type="ORF">RFH988_LOCUS9545</name>
</gene>
<evidence type="ECO:0000256" key="6">
    <source>
        <dbReference type="ARBA" id="ARBA00022490"/>
    </source>
</evidence>
<reference evidence="10" key="1">
    <citation type="submission" date="2021-02" db="EMBL/GenBank/DDBJ databases">
        <authorList>
            <person name="Nowell W R."/>
        </authorList>
    </citation>
    <scope>NUCLEOTIDE SEQUENCE</scope>
</reference>
<dbReference type="GO" id="GO:0033588">
    <property type="term" value="C:elongator holoenzyme complex"/>
    <property type="evidence" value="ECO:0007669"/>
    <property type="project" value="InterPro"/>
</dbReference>
<sequence length="346" mass="39650">MSITFKKKISSTSNTRLPIGTRLNSNGTLLLTSSGISSLDTFVGEGLPIGSLVLIYEDKYSNISDSILRCYLSEGIYNKHDLCISALRNDPTENLPTKEEYKLIDNDLNNENDKMKIAWRYENLSTINSSSSSSSTTNIHYDLQSTKSISNELIEQIKIHKLTWNDYIQTQTQTSISYRNYLLKSLHQLLTTNYSSQSIDKRILRIGIQSLSLSLFDHDNKSHFDELFSFLYYLRILLRTSLATCIITLNEKSKLFETLADIVFELKLSNINHSDYIGFCQLIKLPRLNTIQPFIPDTWDIGIKLIKHRKNIIFEKYSIPPDLSQDASRDEKHKTLSCSSSTQLDF</sequence>
<evidence type="ECO:0000256" key="9">
    <source>
        <dbReference type="SAM" id="MobiDB-lite"/>
    </source>
</evidence>
<dbReference type="OrthoDB" id="289162at2759"/>
<proteinExistence type="inferred from homology"/>
<evidence type="ECO:0000256" key="4">
    <source>
        <dbReference type="ARBA" id="ARBA00007573"/>
    </source>
</evidence>
<keyword evidence="8" id="KW-0539">Nucleus</keyword>
<comment type="caution">
    <text evidence="10">The sequence shown here is derived from an EMBL/GenBank/DDBJ whole genome shotgun (WGS) entry which is preliminary data.</text>
</comment>
<evidence type="ECO:0000256" key="2">
    <source>
        <dbReference type="ARBA" id="ARBA00004496"/>
    </source>
</evidence>
<protein>
    <recommendedName>
        <fullName evidence="5">Elongator complex protein 4</fullName>
    </recommendedName>
</protein>
<dbReference type="Pfam" id="PF05625">
    <property type="entry name" value="PAXNEB"/>
    <property type="match status" value="1"/>
</dbReference>
<comment type="subcellular location">
    <subcellularLocation>
        <location evidence="2">Cytoplasm</location>
    </subcellularLocation>
    <subcellularLocation>
        <location evidence="1">Nucleus</location>
    </subcellularLocation>
</comment>
<feature type="region of interest" description="Disordered" evidence="9">
    <location>
        <begin position="324"/>
        <end position="346"/>
    </location>
</feature>
<dbReference type="CDD" id="cd19494">
    <property type="entry name" value="Elp4"/>
    <property type="match status" value="1"/>
</dbReference>
<evidence type="ECO:0000256" key="3">
    <source>
        <dbReference type="ARBA" id="ARBA00005043"/>
    </source>
</evidence>
<dbReference type="UniPathway" id="UPA00988"/>
<dbReference type="InterPro" id="IPR008728">
    <property type="entry name" value="Elongator_complex_protein_4"/>
</dbReference>
<evidence type="ECO:0000313" key="11">
    <source>
        <dbReference type="Proteomes" id="UP000663882"/>
    </source>
</evidence>
<name>A0A814ADU1_9BILA</name>
<feature type="compositionally biased region" description="Polar residues" evidence="9">
    <location>
        <begin position="336"/>
        <end position="346"/>
    </location>
</feature>
<evidence type="ECO:0000256" key="8">
    <source>
        <dbReference type="ARBA" id="ARBA00023242"/>
    </source>
</evidence>
<dbReference type="PANTHER" id="PTHR12896:SF1">
    <property type="entry name" value="ELONGATOR COMPLEX PROTEIN 4"/>
    <property type="match status" value="1"/>
</dbReference>
<accession>A0A814ADU1</accession>
<dbReference type="Gene3D" id="3.40.50.300">
    <property type="entry name" value="P-loop containing nucleotide triphosphate hydrolases"/>
    <property type="match status" value="1"/>
</dbReference>
<dbReference type="PANTHER" id="PTHR12896">
    <property type="entry name" value="PAX6 NEIGHBOR PROTEIN PAXNEB"/>
    <property type="match status" value="1"/>
</dbReference>
<comment type="pathway">
    <text evidence="3">tRNA modification; 5-methoxycarbonylmethyl-2-thiouridine-tRNA biosynthesis.</text>
</comment>
<organism evidence="10 11">
    <name type="scientific">Rotaria sordida</name>
    <dbReference type="NCBI Taxonomy" id="392033"/>
    <lineage>
        <taxon>Eukaryota</taxon>
        <taxon>Metazoa</taxon>
        <taxon>Spiralia</taxon>
        <taxon>Gnathifera</taxon>
        <taxon>Rotifera</taxon>
        <taxon>Eurotatoria</taxon>
        <taxon>Bdelloidea</taxon>
        <taxon>Philodinida</taxon>
        <taxon>Philodinidae</taxon>
        <taxon>Rotaria</taxon>
    </lineage>
</organism>
<dbReference type="EMBL" id="CAJNOO010000341">
    <property type="protein sequence ID" value="CAF0912194.1"/>
    <property type="molecule type" value="Genomic_DNA"/>
</dbReference>
<dbReference type="GO" id="GO:0005737">
    <property type="term" value="C:cytoplasm"/>
    <property type="evidence" value="ECO:0007669"/>
    <property type="project" value="UniProtKB-SubCell"/>
</dbReference>
<evidence type="ECO:0000256" key="7">
    <source>
        <dbReference type="ARBA" id="ARBA00022694"/>
    </source>
</evidence>
<dbReference type="InterPro" id="IPR027417">
    <property type="entry name" value="P-loop_NTPase"/>
</dbReference>
<dbReference type="Proteomes" id="UP000663882">
    <property type="component" value="Unassembled WGS sequence"/>
</dbReference>
<evidence type="ECO:0000256" key="5">
    <source>
        <dbReference type="ARBA" id="ARBA00020265"/>
    </source>
</evidence>
<dbReference type="GO" id="GO:0002098">
    <property type="term" value="P:tRNA wobble uridine modification"/>
    <property type="evidence" value="ECO:0007669"/>
    <property type="project" value="InterPro"/>
</dbReference>
<dbReference type="AlphaFoldDB" id="A0A814ADU1"/>
<comment type="similarity">
    <text evidence="4">Belongs to the ELP4 family.</text>
</comment>
<keyword evidence="6" id="KW-0963">Cytoplasm</keyword>
<keyword evidence="7" id="KW-0819">tRNA processing</keyword>
<evidence type="ECO:0000313" key="10">
    <source>
        <dbReference type="EMBL" id="CAF0912194.1"/>
    </source>
</evidence>